<name>A0A1C7N3J2_9FUNG</name>
<feature type="compositionally biased region" description="Basic and acidic residues" evidence="1">
    <location>
        <begin position="27"/>
        <end position="60"/>
    </location>
</feature>
<keyword evidence="4" id="KW-1185">Reference proteome</keyword>
<accession>A0A1C7N3J2</accession>
<reference evidence="3 4" key="1">
    <citation type="submission" date="2016-03" db="EMBL/GenBank/DDBJ databases">
        <title>Choanephora cucurbitarum.</title>
        <authorList>
            <person name="Min B."/>
            <person name="Park H."/>
            <person name="Park J.-H."/>
            <person name="Shin H.-D."/>
            <person name="Choi I.-G."/>
        </authorList>
    </citation>
    <scope>NUCLEOTIDE SEQUENCE [LARGE SCALE GENOMIC DNA]</scope>
    <source>
        <strain evidence="3 4">KUS-F28377</strain>
    </source>
</reference>
<feature type="signal peptide" evidence="2">
    <location>
        <begin position="1"/>
        <end position="20"/>
    </location>
</feature>
<feature type="non-terminal residue" evidence="3">
    <location>
        <position position="76"/>
    </location>
</feature>
<dbReference type="InParanoid" id="A0A1C7N3J2"/>
<protein>
    <submittedName>
        <fullName evidence="3">Uncharacterized protein</fullName>
    </submittedName>
</protein>
<comment type="caution">
    <text evidence="3">The sequence shown here is derived from an EMBL/GenBank/DDBJ whole genome shotgun (WGS) entry which is preliminary data.</text>
</comment>
<organism evidence="3 4">
    <name type="scientific">Choanephora cucurbitarum</name>
    <dbReference type="NCBI Taxonomy" id="101091"/>
    <lineage>
        <taxon>Eukaryota</taxon>
        <taxon>Fungi</taxon>
        <taxon>Fungi incertae sedis</taxon>
        <taxon>Mucoromycota</taxon>
        <taxon>Mucoromycotina</taxon>
        <taxon>Mucoromycetes</taxon>
        <taxon>Mucorales</taxon>
        <taxon>Mucorineae</taxon>
        <taxon>Choanephoraceae</taxon>
        <taxon>Choanephoroideae</taxon>
        <taxon>Choanephora</taxon>
    </lineage>
</organism>
<dbReference type="AlphaFoldDB" id="A0A1C7N3J2"/>
<keyword evidence="2" id="KW-0732">Signal</keyword>
<evidence type="ECO:0000313" key="3">
    <source>
        <dbReference type="EMBL" id="OBZ83715.1"/>
    </source>
</evidence>
<dbReference type="Proteomes" id="UP000093000">
    <property type="component" value="Unassembled WGS sequence"/>
</dbReference>
<gene>
    <name evidence="3" type="ORF">A0J61_08238</name>
</gene>
<dbReference type="EMBL" id="LUGH01000616">
    <property type="protein sequence ID" value="OBZ83715.1"/>
    <property type="molecule type" value="Genomic_DNA"/>
</dbReference>
<evidence type="ECO:0000313" key="4">
    <source>
        <dbReference type="Proteomes" id="UP000093000"/>
    </source>
</evidence>
<evidence type="ECO:0000256" key="2">
    <source>
        <dbReference type="SAM" id="SignalP"/>
    </source>
</evidence>
<evidence type="ECO:0000256" key="1">
    <source>
        <dbReference type="SAM" id="MobiDB-lite"/>
    </source>
</evidence>
<feature type="chain" id="PRO_5008889459" evidence="2">
    <location>
        <begin position="21"/>
        <end position="76"/>
    </location>
</feature>
<proteinExistence type="predicted"/>
<feature type="region of interest" description="Disordered" evidence="1">
    <location>
        <begin position="27"/>
        <end position="66"/>
    </location>
</feature>
<sequence>MKILNALLLTAAAFSMLVSASPVAEATDAKEVLQRKDDGGDEGHDKRGYDDDWDHYKRGYDDDEDWDHYKRGYGGD</sequence>